<gene>
    <name evidence="3" type="ORF">SLS63_007152</name>
</gene>
<keyword evidence="2" id="KW-1133">Transmembrane helix</keyword>
<feature type="transmembrane region" description="Helical" evidence="2">
    <location>
        <begin position="51"/>
        <end position="71"/>
    </location>
</feature>
<accession>A0ABR1P6A4</accession>
<reference evidence="3 4" key="1">
    <citation type="submission" date="2024-02" db="EMBL/GenBank/DDBJ databases">
        <title>De novo assembly and annotation of 12 fungi associated with fruit tree decline syndrome in Ontario, Canada.</title>
        <authorList>
            <person name="Sulman M."/>
            <person name="Ellouze W."/>
            <person name="Ilyukhin E."/>
        </authorList>
    </citation>
    <scope>NUCLEOTIDE SEQUENCE [LARGE SCALE GENOMIC DNA]</scope>
    <source>
        <strain evidence="3 4">M169</strain>
    </source>
</reference>
<organism evidence="3 4">
    <name type="scientific">Diaporthe eres</name>
    <name type="common">Phomopsis oblonga</name>
    <dbReference type="NCBI Taxonomy" id="83184"/>
    <lineage>
        <taxon>Eukaryota</taxon>
        <taxon>Fungi</taxon>
        <taxon>Dikarya</taxon>
        <taxon>Ascomycota</taxon>
        <taxon>Pezizomycotina</taxon>
        <taxon>Sordariomycetes</taxon>
        <taxon>Sordariomycetidae</taxon>
        <taxon>Diaporthales</taxon>
        <taxon>Diaporthaceae</taxon>
        <taxon>Diaporthe</taxon>
        <taxon>Diaporthe eres species complex</taxon>
    </lineage>
</organism>
<keyword evidence="2" id="KW-0472">Membrane</keyword>
<evidence type="ECO:0000313" key="3">
    <source>
        <dbReference type="EMBL" id="KAK7727332.1"/>
    </source>
</evidence>
<keyword evidence="2" id="KW-0812">Transmembrane</keyword>
<evidence type="ECO:0008006" key="5">
    <source>
        <dbReference type="Google" id="ProtNLM"/>
    </source>
</evidence>
<feature type="region of interest" description="Disordered" evidence="1">
    <location>
        <begin position="1"/>
        <end position="21"/>
    </location>
</feature>
<dbReference type="Proteomes" id="UP001430848">
    <property type="component" value="Unassembled WGS sequence"/>
</dbReference>
<evidence type="ECO:0000256" key="2">
    <source>
        <dbReference type="SAM" id="Phobius"/>
    </source>
</evidence>
<protein>
    <recommendedName>
        <fullName evidence="5">SulP family inorganic anion transporter</fullName>
    </recommendedName>
</protein>
<comment type="caution">
    <text evidence="3">The sequence shown here is derived from an EMBL/GenBank/DDBJ whole genome shotgun (WGS) entry which is preliminary data.</text>
</comment>
<sequence>MSSSGAAARRDHRHVPAAVSADHRSTTYATFRILGTAGPPGRLRPHAGADVHASIVVFLVALPLCAGVTMAPGVHVELGLVTGIIGAILIGSLPGSSLQVSGPAASVTVLV</sequence>
<evidence type="ECO:0000313" key="4">
    <source>
        <dbReference type="Proteomes" id="UP001430848"/>
    </source>
</evidence>
<proteinExistence type="predicted"/>
<dbReference type="EMBL" id="JAKNSF020000038">
    <property type="protein sequence ID" value="KAK7727332.1"/>
    <property type="molecule type" value="Genomic_DNA"/>
</dbReference>
<feature type="transmembrane region" description="Helical" evidence="2">
    <location>
        <begin position="78"/>
        <end position="96"/>
    </location>
</feature>
<evidence type="ECO:0000256" key="1">
    <source>
        <dbReference type="SAM" id="MobiDB-lite"/>
    </source>
</evidence>
<name>A0ABR1P6A4_DIAER</name>
<keyword evidence="4" id="KW-1185">Reference proteome</keyword>